<organism evidence="5 6">
    <name type="scientific">Virgisporangium ochraceum</name>
    <dbReference type="NCBI Taxonomy" id="65505"/>
    <lineage>
        <taxon>Bacteria</taxon>
        <taxon>Bacillati</taxon>
        <taxon>Actinomycetota</taxon>
        <taxon>Actinomycetes</taxon>
        <taxon>Micromonosporales</taxon>
        <taxon>Micromonosporaceae</taxon>
        <taxon>Virgisporangium</taxon>
    </lineage>
</organism>
<feature type="transmembrane region" description="Helical" evidence="2">
    <location>
        <begin position="269"/>
        <end position="290"/>
    </location>
</feature>
<gene>
    <name evidence="5" type="ORF">Voc01_025900</name>
</gene>
<proteinExistence type="predicted"/>
<dbReference type="Proteomes" id="UP000635606">
    <property type="component" value="Unassembled WGS sequence"/>
</dbReference>
<sequence length="724" mass="76473">MVVATRSVQRTGVPSPRSPQRPSAGSTQRAPAWFRPDIEGLRAVAVLLVVLYHAGVPGIPGGFVGVDVFFVISGFLITQLLLRELARSGEISIPGFYARRFVRLLPAASVVLVATLVAAWVWMPPVRFRGIAVDALFTVGYAMNYRLAVEGTDYLASAQTPSPLQHFWSLAVEEQFYVVWPLLIGVIGLIWGRTRGRRRRRHSAQHRRTVVPHRLVAILGAVIVVSFALSIWQTAASAPWAYFGAHTRAWELAVGALVAVLAPRLPDVPVLYVVVGLVGLGCVVVAAVRFDAGTPFPGSAAALPVLGTAAVIATGHLRPLPVLRLPGLEHIGRVSYSWYLWHWPVLIIGPHALGVEPALGWNLALAAFALLLAALTLVAVENPVRHRGVFKVSSWRGLGLGVGLSAYTAVVGVVAMTVPLRQLPVGENAVEVNVAGSDGEVAGSDASRALGELIAASAATTTVPANLTPSLVDAPRDSPPIYPDTCHRSIADVGIKTPCLYGDPAGTATIVLYGDSHAGHWFDALDAIAKQRKLRLAVVTKSSCTAASVRVYEPTLKREYVECRQFQEAATEYIATLDPVLVVMSSSGAGGRVASVADSGQDQAWANGWAAAVRTAAATGARVVVIEDTPWPKGDVPECLSANAAAIGACASSPEQAIRVPTRRRMVAAAVATAGATVIDPTPWLCTPKVCPPVVGNLLVYRDGSHLTTAYSAALAPVLAEKLP</sequence>
<protein>
    <submittedName>
        <fullName evidence="5">Acyltransferase</fullName>
    </submittedName>
</protein>
<feature type="transmembrane region" description="Helical" evidence="2">
    <location>
        <begin position="176"/>
        <end position="194"/>
    </location>
</feature>
<comment type="caution">
    <text evidence="5">The sequence shown here is derived from an EMBL/GenBank/DDBJ whole genome shotgun (WGS) entry which is preliminary data.</text>
</comment>
<evidence type="ECO:0000259" key="3">
    <source>
        <dbReference type="Pfam" id="PF01757"/>
    </source>
</evidence>
<dbReference type="AlphaFoldDB" id="A0A8J3ZTB4"/>
<keyword evidence="2" id="KW-1133">Transmembrane helix</keyword>
<dbReference type="PANTHER" id="PTHR23028:SF53">
    <property type="entry name" value="ACYL_TRANSF_3 DOMAIN-CONTAINING PROTEIN"/>
    <property type="match status" value="1"/>
</dbReference>
<reference evidence="5" key="1">
    <citation type="submission" date="2021-01" db="EMBL/GenBank/DDBJ databases">
        <title>Whole genome shotgun sequence of Virgisporangium ochraceum NBRC 16418.</title>
        <authorList>
            <person name="Komaki H."/>
            <person name="Tamura T."/>
        </authorList>
    </citation>
    <scope>NUCLEOTIDE SEQUENCE</scope>
    <source>
        <strain evidence="5">NBRC 16418</strain>
    </source>
</reference>
<accession>A0A8J3ZTB4</accession>
<dbReference type="GO" id="GO:0016747">
    <property type="term" value="F:acyltransferase activity, transferring groups other than amino-acyl groups"/>
    <property type="evidence" value="ECO:0007669"/>
    <property type="project" value="InterPro"/>
</dbReference>
<dbReference type="GO" id="GO:0016020">
    <property type="term" value="C:membrane"/>
    <property type="evidence" value="ECO:0007669"/>
    <property type="project" value="TreeGrafter"/>
</dbReference>
<feature type="transmembrane region" description="Helical" evidence="2">
    <location>
        <begin position="359"/>
        <end position="380"/>
    </location>
</feature>
<dbReference type="InterPro" id="IPR043968">
    <property type="entry name" value="SGNH"/>
</dbReference>
<dbReference type="EMBL" id="BOPH01000029">
    <property type="protein sequence ID" value="GIJ67673.1"/>
    <property type="molecule type" value="Genomic_DNA"/>
</dbReference>
<feature type="transmembrane region" description="Helical" evidence="2">
    <location>
        <begin position="296"/>
        <end position="315"/>
    </location>
</feature>
<dbReference type="RefSeq" id="WP_239160148.1">
    <property type="nucleotide sequence ID" value="NZ_BOPH01000029.1"/>
</dbReference>
<evidence type="ECO:0000256" key="2">
    <source>
        <dbReference type="SAM" id="Phobius"/>
    </source>
</evidence>
<feature type="transmembrane region" description="Helical" evidence="2">
    <location>
        <begin position="400"/>
        <end position="420"/>
    </location>
</feature>
<evidence type="ECO:0000313" key="6">
    <source>
        <dbReference type="Proteomes" id="UP000635606"/>
    </source>
</evidence>
<feature type="transmembrane region" description="Helical" evidence="2">
    <location>
        <begin position="102"/>
        <end position="123"/>
    </location>
</feature>
<feature type="domain" description="Acyltransferase 3" evidence="3">
    <location>
        <begin position="37"/>
        <end position="377"/>
    </location>
</feature>
<dbReference type="PANTHER" id="PTHR23028">
    <property type="entry name" value="ACETYLTRANSFERASE"/>
    <property type="match status" value="1"/>
</dbReference>
<keyword evidence="6" id="KW-1185">Reference proteome</keyword>
<feature type="transmembrane region" description="Helical" evidence="2">
    <location>
        <begin position="62"/>
        <end position="82"/>
    </location>
</feature>
<dbReference type="InterPro" id="IPR002656">
    <property type="entry name" value="Acyl_transf_3_dom"/>
</dbReference>
<dbReference type="Pfam" id="PF01757">
    <property type="entry name" value="Acyl_transf_3"/>
    <property type="match status" value="1"/>
</dbReference>
<feature type="domain" description="SGNH" evidence="4">
    <location>
        <begin position="494"/>
        <end position="720"/>
    </location>
</feature>
<feature type="transmembrane region" description="Helical" evidence="2">
    <location>
        <begin position="39"/>
        <end position="56"/>
    </location>
</feature>
<dbReference type="GO" id="GO:0009103">
    <property type="term" value="P:lipopolysaccharide biosynthetic process"/>
    <property type="evidence" value="ECO:0007669"/>
    <property type="project" value="TreeGrafter"/>
</dbReference>
<evidence type="ECO:0000259" key="4">
    <source>
        <dbReference type="Pfam" id="PF19040"/>
    </source>
</evidence>
<evidence type="ECO:0000256" key="1">
    <source>
        <dbReference type="SAM" id="MobiDB-lite"/>
    </source>
</evidence>
<keyword evidence="2" id="KW-0472">Membrane</keyword>
<evidence type="ECO:0000313" key="5">
    <source>
        <dbReference type="EMBL" id="GIJ67673.1"/>
    </source>
</evidence>
<feature type="transmembrane region" description="Helical" evidence="2">
    <location>
        <begin position="215"/>
        <end position="234"/>
    </location>
</feature>
<dbReference type="Pfam" id="PF19040">
    <property type="entry name" value="SGNH"/>
    <property type="match status" value="1"/>
</dbReference>
<keyword evidence="5" id="KW-0808">Transferase</keyword>
<keyword evidence="2" id="KW-0812">Transmembrane</keyword>
<name>A0A8J3ZTB4_9ACTN</name>
<feature type="region of interest" description="Disordered" evidence="1">
    <location>
        <begin position="1"/>
        <end position="29"/>
    </location>
</feature>
<keyword evidence="5" id="KW-0012">Acyltransferase</keyword>
<dbReference type="InterPro" id="IPR050879">
    <property type="entry name" value="Acyltransferase_3"/>
</dbReference>